<keyword evidence="1" id="KW-0238">DNA-binding</keyword>
<dbReference type="SUPFAM" id="SSF47413">
    <property type="entry name" value="lambda repressor-like DNA-binding domains"/>
    <property type="match status" value="1"/>
</dbReference>
<evidence type="ECO:0000256" key="1">
    <source>
        <dbReference type="ARBA" id="ARBA00023125"/>
    </source>
</evidence>
<dbReference type="CDD" id="cd00093">
    <property type="entry name" value="HTH_XRE"/>
    <property type="match status" value="1"/>
</dbReference>
<evidence type="ECO:0000313" key="4">
    <source>
        <dbReference type="EMBL" id="WFB40130.1"/>
    </source>
</evidence>
<keyword evidence="2" id="KW-1133">Transmembrane helix</keyword>
<proteinExistence type="predicted"/>
<keyword evidence="5" id="KW-1185">Reference proteome</keyword>
<dbReference type="Pfam" id="PF13560">
    <property type="entry name" value="HTH_31"/>
    <property type="match status" value="1"/>
</dbReference>
<dbReference type="Gene3D" id="1.10.260.40">
    <property type="entry name" value="lambda repressor-like DNA-binding domains"/>
    <property type="match status" value="1"/>
</dbReference>
<dbReference type="EMBL" id="CP120687">
    <property type="protein sequence ID" value="WFB40130.1"/>
    <property type="molecule type" value="Genomic_DNA"/>
</dbReference>
<dbReference type="PANTHER" id="PTHR46558">
    <property type="entry name" value="TRACRIPTIONAL REGULATORY PROTEIN-RELATED-RELATED"/>
    <property type="match status" value="1"/>
</dbReference>
<gene>
    <name evidence="4" type="ORF">LHUE1_000905</name>
</gene>
<evidence type="ECO:0000313" key="5">
    <source>
        <dbReference type="Proteomes" id="UP001220228"/>
    </source>
</evidence>
<dbReference type="PANTHER" id="PTHR46558:SF11">
    <property type="entry name" value="HTH-TYPE TRANSCRIPTIONAL REGULATOR XRE"/>
    <property type="match status" value="1"/>
</dbReference>
<sequence>MAALSLGEHLKQLRMERKLTQAQVAEQLFVSRKTVSTWETGRHQPDLQTICQLATWYQITVDELIGQPSEPPKTQKHTMTFLWSAFAIMVVGRLSLAALPGMLIFTDFVLVILACLLVGRWRDWLNFYYLKGFCGMLALGLVGVAWVNIFDMAFSLQVVYMATAVTLLFPVVRKALSSAGHLLVTKFKRR</sequence>
<dbReference type="Proteomes" id="UP001220228">
    <property type="component" value="Chromosome"/>
</dbReference>
<feature type="transmembrane region" description="Helical" evidence="2">
    <location>
        <begin position="128"/>
        <end position="147"/>
    </location>
</feature>
<keyword evidence="2" id="KW-0812">Transmembrane</keyword>
<feature type="transmembrane region" description="Helical" evidence="2">
    <location>
        <begin position="102"/>
        <end position="121"/>
    </location>
</feature>
<keyword evidence="2" id="KW-0472">Membrane</keyword>
<dbReference type="PROSITE" id="PS50943">
    <property type="entry name" value="HTH_CROC1"/>
    <property type="match status" value="1"/>
</dbReference>
<dbReference type="SMART" id="SM00530">
    <property type="entry name" value="HTH_XRE"/>
    <property type="match status" value="1"/>
</dbReference>
<reference evidence="4 5" key="1">
    <citation type="submission" date="2023-03" db="EMBL/GenBank/DDBJ databases">
        <authorList>
            <person name="Ruckert-Reed C."/>
        </authorList>
    </citation>
    <scope>NUCLEOTIDE SEQUENCE [LARGE SCALE GENOMIC DNA]</scope>
    <source>
        <strain evidence="4 5">DSM 115425</strain>
    </source>
</reference>
<organism evidence="4 5">
    <name type="scientific">Lacticaseibacillus huelsenbergensis</name>
    <dbReference type="NCBI Taxonomy" id="3035291"/>
    <lineage>
        <taxon>Bacteria</taxon>
        <taxon>Bacillati</taxon>
        <taxon>Bacillota</taxon>
        <taxon>Bacilli</taxon>
        <taxon>Lactobacillales</taxon>
        <taxon>Lactobacillaceae</taxon>
        <taxon>Lacticaseibacillus</taxon>
    </lineage>
</organism>
<feature type="transmembrane region" description="Helical" evidence="2">
    <location>
        <begin position="153"/>
        <end position="172"/>
    </location>
</feature>
<dbReference type="RefSeq" id="WP_049172024.1">
    <property type="nucleotide sequence ID" value="NZ_CP120687.1"/>
</dbReference>
<evidence type="ECO:0000256" key="2">
    <source>
        <dbReference type="SAM" id="Phobius"/>
    </source>
</evidence>
<dbReference type="InterPro" id="IPR001387">
    <property type="entry name" value="Cro/C1-type_HTH"/>
</dbReference>
<name>A0ABY8DWS4_9LACO</name>
<accession>A0ABY8DWS4</accession>
<protein>
    <submittedName>
        <fullName evidence="4">Helix-turn-helix transcriptional regulator</fullName>
    </submittedName>
</protein>
<dbReference type="InterPro" id="IPR010982">
    <property type="entry name" value="Lambda_DNA-bd_dom_sf"/>
</dbReference>
<evidence type="ECO:0000259" key="3">
    <source>
        <dbReference type="PROSITE" id="PS50943"/>
    </source>
</evidence>
<feature type="domain" description="HTH cro/C1-type" evidence="3">
    <location>
        <begin position="10"/>
        <end position="64"/>
    </location>
</feature>